<dbReference type="InterPro" id="IPR015421">
    <property type="entry name" value="PyrdxlP-dep_Trfase_major"/>
</dbReference>
<proteinExistence type="predicted"/>
<evidence type="ECO:0000256" key="4">
    <source>
        <dbReference type="ARBA" id="ARBA00022898"/>
    </source>
</evidence>
<evidence type="ECO:0000256" key="3">
    <source>
        <dbReference type="ARBA" id="ARBA00022679"/>
    </source>
</evidence>
<evidence type="ECO:0000259" key="8">
    <source>
        <dbReference type="Pfam" id="PF00155"/>
    </source>
</evidence>
<evidence type="ECO:0000313" key="10">
    <source>
        <dbReference type="Proteomes" id="UP001551695"/>
    </source>
</evidence>
<comment type="cofactor">
    <cofactor evidence="1">
        <name>pyridoxal 5'-phosphate</name>
        <dbReference type="ChEBI" id="CHEBI:597326"/>
    </cofactor>
</comment>
<accession>A0ABV3FLL6</accession>
<dbReference type="InterPro" id="IPR015424">
    <property type="entry name" value="PyrdxlP-dep_Trfase"/>
</dbReference>
<protein>
    <recommendedName>
        <fullName evidence="2">8-amino-7-oxononanoate synthase</fullName>
        <ecNumber evidence="2">2.3.1.47</ecNumber>
    </recommendedName>
</protein>
<evidence type="ECO:0000256" key="1">
    <source>
        <dbReference type="ARBA" id="ARBA00001933"/>
    </source>
</evidence>
<evidence type="ECO:0000256" key="5">
    <source>
        <dbReference type="ARBA" id="ARBA00023315"/>
    </source>
</evidence>
<keyword evidence="4" id="KW-0663">Pyridoxal phosphate</keyword>
<name>A0ABV3FLL6_9NOCA</name>
<keyword evidence="3" id="KW-0808">Transferase</keyword>
<gene>
    <name evidence="9" type="primary">cqsA</name>
    <name evidence="9" type="ORF">AB0I48_01590</name>
</gene>
<keyword evidence="5" id="KW-0012">Acyltransferase</keyword>
<dbReference type="Proteomes" id="UP001551695">
    <property type="component" value="Unassembled WGS sequence"/>
</dbReference>
<evidence type="ECO:0000256" key="6">
    <source>
        <dbReference type="ARBA" id="ARBA00047715"/>
    </source>
</evidence>
<dbReference type="Pfam" id="PF00155">
    <property type="entry name" value="Aminotran_1_2"/>
    <property type="match status" value="1"/>
</dbReference>
<feature type="domain" description="Aminotransferase class I/classII large" evidence="8">
    <location>
        <begin position="65"/>
        <end position="365"/>
    </location>
</feature>
<dbReference type="InterPro" id="IPR004839">
    <property type="entry name" value="Aminotransferase_I/II_large"/>
</dbReference>
<dbReference type="Gene3D" id="3.40.640.10">
    <property type="entry name" value="Type I PLP-dependent aspartate aminotransferase-like (Major domain)"/>
    <property type="match status" value="1"/>
</dbReference>
<evidence type="ECO:0000313" key="9">
    <source>
        <dbReference type="EMBL" id="MEV0706235.1"/>
    </source>
</evidence>
<evidence type="ECO:0000256" key="7">
    <source>
        <dbReference type="SAM" id="MobiDB-lite"/>
    </source>
</evidence>
<feature type="region of interest" description="Disordered" evidence="7">
    <location>
        <begin position="378"/>
        <end position="399"/>
    </location>
</feature>
<dbReference type="Gene3D" id="3.90.1150.10">
    <property type="entry name" value="Aspartate Aminotransferase, domain 1"/>
    <property type="match status" value="1"/>
</dbReference>
<dbReference type="EC" id="2.3.1.47" evidence="2"/>
<comment type="caution">
    <text evidence="9">The sequence shown here is derived from an EMBL/GenBank/DDBJ whole genome shotgun (WGS) entry which is preliminary data.</text>
</comment>
<dbReference type="InterPro" id="IPR015422">
    <property type="entry name" value="PyrdxlP-dep_Trfase_small"/>
</dbReference>
<comment type="catalytic activity">
    <reaction evidence="6">
        <text>6-carboxyhexanoyl-[ACP] + L-alanine + H(+) = (8S)-8-amino-7-oxononanoate + holo-[ACP] + CO2</text>
        <dbReference type="Rhea" id="RHEA:42288"/>
        <dbReference type="Rhea" id="RHEA-COMP:9685"/>
        <dbReference type="Rhea" id="RHEA-COMP:9955"/>
        <dbReference type="ChEBI" id="CHEBI:15378"/>
        <dbReference type="ChEBI" id="CHEBI:16526"/>
        <dbReference type="ChEBI" id="CHEBI:57972"/>
        <dbReference type="ChEBI" id="CHEBI:64479"/>
        <dbReference type="ChEBI" id="CHEBI:78846"/>
        <dbReference type="ChEBI" id="CHEBI:149468"/>
        <dbReference type="EC" id="2.3.1.47"/>
    </reaction>
</comment>
<reference evidence="9 10" key="1">
    <citation type="submission" date="2024-06" db="EMBL/GenBank/DDBJ databases">
        <title>The Natural Products Discovery Center: Release of the First 8490 Sequenced Strains for Exploring Actinobacteria Biosynthetic Diversity.</title>
        <authorList>
            <person name="Kalkreuter E."/>
            <person name="Kautsar S.A."/>
            <person name="Yang D."/>
            <person name="Bader C.D."/>
            <person name="Teijaro C.N."/>
            <person name="Fluegel L."/>
            <person name="Davis C.M."/>
            <person name="Simpson J.R."/>
            <person name="Lauterbach L."/>
            <person name="Steele A.D."/>
            <person name="Gui C."/>
            <person name="Meng S."/>
            <person name="Li G."/>
            <person name="Viehrig K."/>
            <person name="Ye F."/>
            <person name="Su P."/>
            <person name="Kiefer A.F."/>
            <person name="Nichols A."/>
            <person name="Cepeda A.J."/>
            <person name="Yan W."/>
            <person name="Fan B."/>
            <person name="Jiang Y."/>
            <person name="Adhikari A."/>
            <person name="Zheng C.-J."/>
            <person name="Schuster L."/>
            <person name="Cowan T.M."/>
            <person name="Smanski M.J."/>
            <person name="Chevrette M.G."/>
            <person name="De Carvalho L.P.S."/>
            <person name="Shen B."/>
        </authorList>
    </citation>
    <scope>NUCLEOTIDE SEQUENCE [LARGE SCALE GENOMIC DNA]</scope>
    <source>
        <strain evidence="9 10">NPDC050403</strain>
    </source>
</reference>
<dbReference type="RefSeq" id="WP_357779350.1">
    <property type="nucleotide sequence ID" value="NZ_JBFAKC010000001.1"/>
</dbReference>
<sequence>MIPTVAEQVQFRVDRFQYGRVVGEWGGRHIAHGRQPGPDDILLNRADYLAIADDVRIAEAIRESTAAPPRADAQQALEVSLAEHMRAPAGVLCQSGWEANIGLLQTIATPRTPVYIDSLAHMSLWHGAKAAGAPLHPFRHNFPGHLREEIRTYGPGIIAVDAMYSTTGSRSPLAQLCDVAEQTGSLLVVDESRTLGTDGPLGAGAVVALGLAERVPFRTASLAAAFAGRAGFVCVNGLDFVDYFKMESYPAVFSAGLLPHEIAGLAAALEVVRTDDWRRERLRQISTRVRDALHAFGFDVGGVGSHIVALPGGPDLRAIAIRDFLEERGVFGAVLCPPVTPRNRTLIRLAMHADLTDAQVDRIIQVCGEARDTFGPLPAAPKHARATGPVPVQVTEVTR</sequence>
<dbReference type="NCBIfam" id="NF005526">
    <property type="entry name" value="PRK07179.1"/>
    <property type="match status" value="1"/>
</dbReference>
<keyword evidence="10" id="KW-1185">Reference proteome</keyword>
<dbReference type="SUPFAM" id="SSF53383">
    <property type="entry name" value="PLP-dependent transferases"/>
    <property type="match status" value="1"/>
</dbReference>
<evidence type="ECO:0000256" key="2">
    <source>
        <dbReference type="ARBA" id="ARBA00013187"/>
    </source>
</evidence>
<dbReference type="InterPro" id="IPR050087">
    <property type="entry name" value="AON_synthase_class-II"/>
</dbReference>
<dbReference type="PANTHER" id="PTHR13693">
    <property type="entry name" value="CLASS II AMINOTRANSFERASE/8-AMINO-7-OXONONANOATE SYNTHASE"/>
    <property type="match status" value="1"/>
</dbReference>
<dbReference type="PANTHER" id="PTHR13693:SF100">
    <property type="entry name" value="8-AMINO-7-OXONONANOATE SYNTHASE"/>
    <property type="match status" value="1"/>
</dbReference>
<dbReference type="EMBL" id="JBFAKC010000001">
    <property type="protein sequence ID" value="MEV0706235.1"/>
    <property type="molecule type" value="Genomic_DNA"/>
</dbReference>
<organism evidence="9 10">
    <name type="scientific">Nocardia aurea</name>
    <dbReference type="NCBI Taxonomy" id="2144174"/>
    <lineage>
        <taxon>Bacteria</taxon>
        <taxon>Bacillati</taxon>
        <taxon>Actinomycetota</taxon>
        <taxon>Actinomycetes</taxon>
        <taxon>Mycobacteriales</taxon>
        <taxon>Nocardiaceae</taxon>
        <taxon>Nocardia</taxon>
    </lineage>
</organism>